<evidence type="ECO:0000256" key="3">
    <source>
        <dbReference type="ARBA" id="ARBA00022729"/>
    </source>
</evidence>
<dbReference type="Gene3D" id="1.10.1130.10">
    <property type="entry name" value="Flavocytochrome C3, Chain A"/>
    <property type="match status" value="1"/>
</dbReference>
<feature type="signal peptide" evidence="7">
    <location>
        <begin position="1"/>
        <end position="19"/>
    </location>
</feature>
<evidence type="ECO:0000256" key="7">
    <source>
        <dbReference type="SAM" id="SignalP"/>
    </source>
</evidence>
<organism evidence="9 10">
    <name type="scientific">Candidatus Desulfatibia vada</name>
    <dbReference type="NCBI Taxonomy" id="2841696"/>
    <lineage>
        <taxon>Bacteria</taxon>
        <taxon>Pseudomonadati</taxon>
        <taxon>Thermodesulfobacteriota</taxon>
        <taxon>Desulfobacteria</taxon>
        <taxon>Desulfobacterales</taxon>
        <taxon>Desulfobacterales incertae sedis</taxon>
        <taxon>Candidatus Desulfatibia</taxon>
    </lineage>
</organism>
<keyword evidence="2 5" id="KW-0479">Metal-binding</keyword>
<dbReference type="AlphaFoldDB" id="A0A8J6NQQ7"/>
<dbReference type="SUPFAM" id="SSF48695">
    <property type="entry name" value="Multiheme cytochromes"/>
    <property type="match status" value="1"/>
</dbReference>
<feature type="region of interest" description="Disordered" evidence="6">
    <location>
        <begin position="314"/>
        <end position="333"/>
    </location>
</feature>
<evidence type="ECO:0000313" key="9">
    <source>
        <dbReference type="EMBL" id="MBC8431776.1"/>
    </source>
</evidence>
<evidence type="ECO:0000256" key="2">
    <source>
        <dbReference type="ARBA" id="ARBA00022723"/>
    </source>
</evidence>
<dbReference type="InterPro" id="IPR009056">
    <property type="entry name" value="Cyt_c-like_dom"/>
</dbReference>
<name>A0A8J6NQQ7_9BACT</name>
<dbReference type="InterPro" id="IPR036909">
    <property type="entry name" value="Cyt_c-like_dom_sf"/>
</dbReference>
<sequence>MKKVLVIFIVVLAASVAFASTEEGKKLFEAQCDKCHSLERSLKKTKNLEAWKRTNKRMARYSRGSITAQDVEKIAEYLASKDKPGKPAVTPAVTIEPEKEAKVHEEHHMFEFKKVKVDQFIKPEVCALCHSEKFKQWNGSMHSKAFADPLWRAATKLFFKEAVEKEEVLEMKACVKCHTPLGFRSYSISSPGDDYDKLAALPAQGIFCNWCHNINEIKHLGDAGYEVAPGSGEDDPSTMLGPLKDASSDFHPTKYSELHTKSEFCGLCHNVTHAANKLPLEQTYDEWKNSPYNTGDQATTVNCQDCHMRQRPGIPATGKTVRPDNPGKAADQGPDRKHLWTHYFVGANVLVTKLLKSDLHAQMAIERLKNAADLELIKSDSYKKNELSHISVKVINSGAGHYLPTGITEVRQMWLDVKISDHKGKTILRSGSLDKNGNIDKNAVLYYTQLGNAKGEPVINVALADRILYDHRVPPKGYLIEKYAFQIPADAVFPLTVKATLKYRSASQSLANKILGDAAPKIPVVDMVSLVDKLAP</sequence>
<keyword evidence="1 5" id="KW-0349">Heme</keyword>
<protein>
    <submittedName>
        <fullName evidence="9">Cytochrome c554 family protein</fullName>
    </submittedName>
</protein>
<dbReference type="InterPro" id="IPR051829">
    <property type="entry name" value="Multiheme_Cytochr_ET"/>
</dbReference>
<dbReference type="Pfam" id="PF13435">
    <property type="entry name" value="Cytochrome_C554"/>
    <property type="match status" value="1"/>
</dbReference>
<evidence type="ECO:0000256" key="5">
    <source>
        <dbReference type="PROSITE-ProRule" id="PRU00433"/>
    </source>
</evidence>
<feature type="domain" description="Cytochrome c" evidence="8">
    <location>
        <begin position="19"/>
        <end position="179"/>
    </location>
</feature>
<dbReference type="SUPFAM" id="SSF46626">
    <property type="entry name" value="Cytochrome c"/>
    <property type="match status" value="1"/>
</dbReference>
<comment type="caution">
    <text evidence="9">The sequence shown here is derived from an EMBL/GenBank/DDBJ whole genome shotgun (WGS) entry which is preliminary data.</text>
</comment>
<dbReference type="PANTHER" id="PTHR35038">
    <property type="entry name" value="DISSIMILATORY SULFITE REDUCTASE SIRA"/>
    <property type="match status" value="1"/>
</dbReference>
<gene>
    <name evidence="9" type="ORF">H8D96_07625</name>
</gene>
<proteinExistence type="predicted"/>
<dbReference type="Gene3D" id="1.10.760.10">
    <property type="entry name" value="Cytochrome c-like domain"/>
    <property type="match status" value="1"/>
</dbReference>
<evidence type="ECO:0000256" key="6">
    <source>
        <dbReference type="SAM" id="MobiDB-lite"/>
    </source>
</evidence>
<feature type="chain" id="PRO_5035225082" evidence="7">
    <location>
        <begin position="20"/>
        <end position="536"/>
    </location>
</feature>
<dbReference type="GO" id="GO:0009055">
    <property type="term" value="F:electron transfer activity"/>
    <property type="evidence" value="ECO:0007669"/>
    <property type="project" value="InterPro"/>
</dbReference>
<dbReference type="EMBL" id="JACNIG010000174">
    <property type="protein sequence ID" value="MBC8431776.1"/>
    <property type="molecule type" value="Genomic_DNA"/>
</dbReference>
<reference evidence="9 10" key="1">
    <citation type="submission" date="2020-08" db="EMBL/GenBank/DDBJ databases">
        <title>Bridging the membrane lipid divide: bacteria of the FCB group superphylum have the potential to synthesize archaeal ether lipids.</title>
        <authorList>
            <person name="Villanueva L."/>
            <person name="Von Meijenfeldt F.A.B."/>
            <person name="Westbye A.B."/>
            <person name="Yadav S."/>
            <person name="Hopmans E.C."/>
            <person name="Dutilh B.E."/>
            <person name="Sinninghe Damste J.S."/>
        </authorList>
    </citation>
    <scope>NUCLEOTIDE SEQUENCE [LARGE SCALE GENOMIC DNA]</scope>
    <source>
        <strain evidence="9">NIOZ-UU17</strain>
    </source>
</reference>
<dbReference type="InterPro" id="IPR036280">
    <property type="entry name" value="Multihaem_cyt_sf"/>
</dbReference>
<evidence type="ECO:0000259" key="8">
    <source>
        <dbReference type="PROSITE" id="PS51007"/>
    </source>
</evidence>
<dbReference type="PROSITE" id="PS51007">
    <property type="entry name" value="CYTC"/>
    <property type="match status" value="1"/>
</dbReference>
<dbReference type="GO" id="GO:0020037">
    <property type="term" value="F:heme binding"/>
    <property type="evidence" value="ECO:0007669"/>
    <property type="project" value="InterPro"/>
</dbReference>
<evidence type="ECO:0000256" key="1">
    <source>
        <dbReference type="ARBA" id="ARBA00022617"/>
    </source>
</evidence>
<evidence type="ECO:0000256" key="4">
    <source>
        <dbReference type="ARBA" id="ARBA00023004"/>
    </source>
</evidence>
<dbReference type="InterPro" id="IPR023155">
    <property type="entry name" value="Cyt_c-552/4"/>
</dbReference>
<dbReference type="Proteomes" id="UP000605201">
    <property type="component" value="Unassembled WGS sequence"/>
</dbReference>
<evidence type="ECO:0000313" key="10">
    <source>
        <dbReference type="Proteomes" id="UP000605201"/>
    </source>
</evidence>
<keyword evidence="3 7" id="KW-0732">Signal</keyword>
<keyword evidence="4 5" id="KW-0408">Iron</keyword>
<dbReference type="GO" id="GO:0046872">
    <property type="term" value="F:metal ion binding"/>
    <property type="evidence" value="ECO:0007669"/>
    <property type="project" value="UniProtKB-KW"/>
</dbReference>
<accession>A0A8J6NQQ7</accession>